<feature type="compositionally biased region" description="Polar residues" evidence="1">
    <location>
        <begin position="86"/>
        <end position="95"/>
    </location>
</feature>
<feature type="region of interest" description="Disordered" evidence="1">
    <location>
        <begin position="1"/>
        <end position="95"/>
    </location>
</feature>
<feature type="compositionally biased region" description="Acidic residues" evidence="1">
    <location>
        <begin position="64"/>
        <end position="75"/>
    </location>
</feature>
<gene>
    <name evidence="2" type="ORF">B9479_007243</name>
</gene>
<evidence type="ECO:0000313" key="3">
    <source>
        <dbReference type="Proteomes" id="UP000322245"/>
    </source>
</evidence>
<dbReference type="Proteomes" id="UP000322245">
    <property type="component" value="Unassembled WGS sequence"/>
</dbReference>
<sequence>MAEMTDEERRRVSAYESRKKRERRQRAREEKEKEEREKEEREKEEREKDEKAKEDNYEFKSGLEDDTLIFEEDAIPEPSQEVAGLLSTSRDPTLS</sequence>
<name>A0A5D3AQ51_9TREE</name>
<proteinExistence type="predicted"/>
<accession>A0A5D3AQ51</accession>
<comment type="caution">
    <text evidence="2">The sequence shown here is derived from an EMBL/GenBank/DDBJ whole genome shotgun (WGS) entry which is preliminary data.</text>
</comment>
<reference evidence="2 3" key="1">
    <citation type="submission" date="2017-05" db="EMBL/GenBank/DDBJ databases">
        <title>The Genome Sequence of Tsuchiyaea wingfieldii DSM 27421.</title>
        <authorList>
            <person name="Cuomo C."/>
            <person name="Passer A."/>
            <person name="Billmyre B."/>
            <person name="Heitman J."/>
        </authorList>
    </citation>
    <scope>NUCLEOTIDE SEQUENCE [LARGE SCALE GENOMIC DNA]</scope>
    <source>
        <strain evidence="2 3">DSM 27421</strain>
    </source>
</reference>
<feature type="compositionally biased region" description="Basic and acidic residues" evidence="1">
    <location>
        <begin position="7"/>
        <end position="19"/>
    </location>
</feature>
<protein>
    <submittedName>
        <fullName evidence="2">Uncharacterized protein</fullName>
    </submittedName>
</protein>
<feature type="compositionally biased region" description="Basic and acidic residues" evidence="1">
    <location>
        <begin position="27"/>
        <end position="63"/>
    </location>
</feature>
<organism evidence="2 3">
    <name type="scientific">Cryptococcus floricola</name>
    <dbReference type="NCBI Taxonomy" id="2591691"/>
    <lineage>
        <taxon>Eukaryota</taxon>
        <taxon>Fungi</taxon>
        <taxon>Dikarya</taxon>
        <taxon>Basidiomycota</taxon>
        <taxon>Agaricomycotina</taxon>
        <taxon>Tremellomycetes</taxon>
        <taxon>Tremellales</taxon>
        <taxon>Cryptococcaceae</taxon>
        <taxon>Cryptococcus</taxon>
    </lineage>
</organism>
<keyword evidence="3" id="KW-1185">Reference proteome</keyword>
<dbReference type="EMBL" id="NIDF01000152">
    <property type="protein sequence ID" value="TYJ52170.1"/>
    <property type="molecule type" value="Genomic_DNA"/>
</dbReference>
<evidence type="ECO:0000313" key="2">
    <source>
        <dbReference type="EMBL" id="TYJ52170.1"/>
    </source>
</evidence>
<dbReference type="AlphaFoldDB" id="A0A5D3AQ51"/>
<evidence type="ECO:0000256" key="1">
    <source>
        <dbReference type="SAM" id="MobiDB-lite"/>
    </source>
</evidence>